<dbReference type="HOGENOM" id="CLU_717230_0_0_0"/>
<feature type="transmembrane region" description="Helical" evidence="1">
    <location>
        <begin position="183"/>
        <end position="208"/>
    </location>
</feature>
<accession>A9B969</accession>
<dbReference type="AlphaFoldDB" id="A9B969"/>
<evidence type="ECO:0000313" key="3">
    <source>
        <dbReference type="Proteomes" id="UP000000787"/>
    </source>
</evidence>
<feature type="transmembrane region" description="Helical" evidence="1">
    <location>
        <begin position="39"/>
        <end position="63"/>
    </location>
</feature>
<feature type="transmembrane region" description="Helical" evidence="1">
    <location>
        <begin position="69"/>
        <end position="89"/>
    </location>
</feature>
<protein>
    <submittedName>
        <fullName evidence="2">Uncharacterized protein</fullName>
    </submittedName>
</protein>
<feature type="transmembrane region" description="Helical" evidence="1">
    <location>
        <begin position="140"/>
        <end position="162"/>
    </location>
</feature>
<dbReference type="BioCyc" id="HAUR316274:GHYA-5318-MONOMER"/>
<evidence type="ECO:0000256" key="1">
    <source>
        <dbReference type="SAM" id="Phobius"/>
    </source>
</evidence>
<dbReference type="InParanoid" id="A9B969"/>
<keyword evidence="1" id="KW-0472">Membrane</keyword>
<keyword evidence="3" id="KW-1185">Reference proteome</keyword>
<dbReference type="KEGG" id="hau:Haur_5256"/>
<sequence length="385" mass="44830">MIILSLPLTVAIGRYGILPLLVIGASFHARRIYQDNKRLGILVIIKMLLGIGLLLISALTALVKPTIWWVHWIGSTSFHFSILFSYFAIDQYINNKFDLEIIRNRLFIGLVILSLFRIYLEFERRNNLYSFMENEVPSPTFNYYISTLLHYLPALYLNAIIANLYWVNIRKAKLTPSYFIRRLFCLCGFVMATFAFISLTATIPLAIFFTDQYRPYLNNVYHLGKPIILLFLMAGMTFPNRLFKAIAWPIEKFLIWRDREQYKLLIYLMDSYNTIIPSQQYRSRIKRSADYVMPVKRINASIGDGRLLVLSHLALHDPNPQKEAEYIFHLLRDQVVIQTPGSFQPPQSPHDITKYNIKVAKRLKALINANQGILEFHQVSDKVNQ</sequence>
<dbReference type="Proteomes" id="UP000000787">
    <property type="component" value="Plasmid pHAU02"/>
</dbReference>
<gene>
    <name evidence="2" type="ordered locus">Haur_5256</name>
</gene>
<organism evidence="2 3">
    <name type="scientific">Herpetosiphon aurantiacus (strain ATCC 23779 / DSM 785 / 114-95)</name>
    <dbReference type="NCBI Taxonomy" id="316274"/>
    <lineage>
        <taxon>Bacteria</taxon>
        <taxon>Bacillati</taxon>
        <taxon>Chloroflexota</taxon>
        <taxon>Chloroflexia</taxon>
        <taxon>Herpetosiphonales</taxon>
        <taxon>Herpetosiphonaceae</taxon>
        <taxon>Herpetosiphon</taxon>
    </lineage>
</organism>
<keyword evidence="1" id="KW-0812">Transmembrane</keyword>
<keyword evidence="1" id="KW-1133">Transmembrane helix</keyword>
<proteinExistence type="predicted"/>
<reference evidence="2 3" key="1">
    <citation type="journal article" date="2011" name="Stand. Genomic Sci.">
        <title>Complete genome sequence of the filamentous gliding predatory bacterium Herpetosiphon aurantiacus type strain (114-95(T)).</title>
        <authorList>
            <person name="Kiss H."/>
            <person name="Nett M."/>
            <person name="Domin N."/>
            <person name="Martin K."/>
            <person name="Maresca J.A."/>
            <person name="Copeland A."/>
            <person name="Lapidus A."/>
            <person name="Lucas S."/>
            <person name="Berry K.W."/>
            <person name="Glavina Del Rio T."/>
            <person name="Dalin E."/>
            <person name="Tice H."/>
            <person name="Pitluck S."/>
            <person name="Richardson P."/>
            <person name="Bruce D."/>
            <person name="Goodwin L."/>
            <person name="Han C."/>
            <person name="Detter J.C."/>
            <person name="Schmutz J."/>
            <person name="Brettin T."/>
            <person name="Land M."/>
            <person name="Hauser L."/>
            <person name="Kyrpides N.C."/>
            <person name="Ivanova N."/>
            <person name="Goker M."/>
            <person name="Woyke T."/>
            <person name="Klenk H.P."/>
            <person name="Bryant D.A."/>
        </authorList>
    </citation>
    <scope>NUCLEOTIDE SEQUENCE [LARGE SCALE GENOMIC DNA]</scope>
    <source>
        <strain evidence="3">ATCC 23779 / DSM 785 / 114-95</strain>
        <plasmid evidence="2">pHAU02</plasmid>
    </source>
</reference>
<feature type="transmembrane region" description="Helical" evidence="1">
    <location>
        <begin position="6"/>
        <end position="27"/>
    </location>
</feature>
<evidence type="ECO:0000313" key="2">
    <source>
        <dbReference type="EMBL" id="ABX07883.1"/>
    </source>
</evidence>
<name>A9B969_HERA2</name>
<keyword evidence="2" id="KW-0614">Plasmid</keyword>
<geneLocation type="plasmid" evidence="2 3">
    <name>pHAU02</name>
</geneLocation>
<feature type="transmembrane region" description="Helical" evidence="1">
    <location>
        <begin position="101"/>
        <end position="120"/>
    </location>
</feature>
<feature type="transmembrane region" description="Helical" evidence="1">
    <location>
        <begin position="220"/>
        <end position="238"/>
    </location>
</feature>
<dbReference type="EMBL" id="CP000877">
    <property type="protein sequence ID" value="ABX07883.1"/>
    <property type="molecule type" value="Genomic_DNA"/>
</dbReference>